<dbReference type="PANTHER" id="PTHR35725:SF4">
    <property type="entry name" value="CLASSICAL ARABINOGALACTAN PROTEIN 26"/>
    <property type="match status" value="1"/>
</dbReference>
<dbReference type="AlphaFoldDB" id="A0A803RBU9"/>
<evidence type="ECO:0000313" key="3">
    <source>
        <dbReference type="EnsemblPlants" id="cds.novel_model_760_5bd9a17a"/>
    </source>
</evidence>
<protein>
    <recommendedName>
        <fullName evidence="5">Classical arabinogalactan protein 26</fullName>
    </recommendedName>
</protein>
<reference evidence="3" key="2">
    <citation type="submission" date="2021-03" db="UniProtKB">
        <authorList>
            <consortium name="EnsemblPlants"/>
        </authorList>
    </citation>
    <scope>IDENTIFICATION</scope>
</reference>
<evidence type="ECO:0000256" key="1">
    <source>
        <dbReference type="SAM" id="MobiDB-lite"/>
    </source>
</evidence>
<evidence type="ECO:0000313" key="4">
    <source>
        <dbReference type="Proteomes" id="UP000596661"/>
    </source>
</evidence>
<dbReference type="OMA" id="QVHAVQF"/>
<accession>A0A803RBU9</accession>
<feature type="compositionally biased region" description="Low complexity" evidence="1">
    <location>
        <begin position="113"/>
        <end position="124"/>
    </location>
</feature>
<feature type="region of interest" description="Disordered" evidence="1">
    <location>
        <begin position="55"/>
        <end position="124"/>
    </location>
</feature>
<proteinExistence type="predicted"/>
<name>A0A803RBU9_CANSA</name>
<dbReference type="PANTHER" id="PTHR35725">
    <property type="entry name" value="CLASSICAL ARABINOGALACTAN PROTEIN 26"/>
    <property type="match status" value="1"/>
</dbReference>
<sequence length="143" mass="14565">MASFWSLLSTMLILFIAYYSHSFSFPVALASSSSSSSDIQFSTISAAPAILPGGPGPVTAPLPPSLSPDITPLFPTPGKQNLSPEESSLPTIPSSPSPPNPDDVVAPGPGMAFPPSGSMPASSASSSGSLTLALFLGFCWFFA</sequence>
<feature type="compositionally biased region" description="Low complexity" evidence="1">
    <location>
        <begin position="82"/>
        <end position="92"/>
    </location>
</feature>
<dbReference type="InterPro" id="IPR039346">
    <property type="entry name" value="AGP25/26"/>
</dbReference>
<reference evidence="3" key="1">
    <citation type="submission" date="2018-11" db="EMBL/GenBank/DDBJ databases">
        <authorList>
            <person name="Grassa J C."/>
        </authorList>
    </citation>
    <scope>NUCLEOTIDE SEQUENCE [LARGE SCALE GENOMIC DNA]</scope>
</reference>
<keyword evidence="4" id="KW-1185">Reference proteome</keyword>
<evidence type="ECO:0008006" key="5">
    <source>
        <dbReference type="Google" id="ProtNLM"/>
    </source>
</evidence>
<dbReference type="Gramene" id="novel_model_760_5bd9a17a">
    <property type="protein sequence ID" value="cds.novel_model_760_5bd9a17a"/>
    <property type="gene ID" value="novel_gene_422_5bd9a17a"/>
</dbReference>
<organism evidence="3 4">
    <name type="scientific">Cannabis sativa</name>
    <name type="common">Hemp</name>
    <name type="synonym">Marijuana</name>
    <dbReference type="NCBI Taxonomy" id="3483"/>
    <lineage>
        <taxon>Eukaryota</taxon>
        <taxon>Viridiplantae</taxon>
        <taxon>Streptophyta</taxon>
        <taxon>Embryophyta</taxon>
        <taxon>Tracheophyta</taxon>
        <taxon>Spermatophyta</taxon>
        <taxon>Magnoliopsida</taxon>
        <taxon>eudicotyledons</taxon>
        <taxon>Gunneridae</taxon>
        <taxon>Pentapetalae</taxon>
        <taxon>rosids</taxon>
        <taxon>fabids</taxon>
        <taxon>Rosales</taxon>
        <taxon>Cannabaceae</taxon>
        <taxon>Cannabis</taxon>
    </lineage>
</organism>
<dbReference type="EnsemblPlants" id="novel_model_760_5bd9a17a">
    <property type="protein sequence ID" value="cds.novel_model_760_5bd9a17a"/>
    <property type="gene ID" value="novel_gene_422_5bd9a17a"/>
</dbReference>
<evidence type="ECO:0000256" key="2">
    <source>
        <dbReference type="SAM" id="SignalP"/>
    </source>
</evidence>
<dbReference type="EMBL" id="UZAU01000018">
    <property type="status" value="NOT_ANNOTATED_CDS"/>
    <property type="molecule type" value="Genomic_DNA"/>
</dbReference>
<keyword evidence="2" id="KW-0732">Signal</keyword>
<feature type="signal peptide" evidence="2">
    <location>
        <begin position="1"/>
        <end position="22"/>
    </location>
</feature>
<feature type="compositionally biased region" description="Pro residues" evidence="1">
    <location>
        <begin position="55"/>
        <end position="66"/>
    </location>
</feature>
<feature type="chain" id="PRO_5031052195" description="Classical arabinogalactan protein 26" evidence="2">
    <location>
        <begin position="23"/>
        <end position="143"/>
    </location>
</feature>
<dbReference type="Proteomes" id="UP000596661">
    <property type="component" value="Chromosome 1"/>
</dbReference>